<dbReference type="Pfam" id="PF14322">
    <property type="entry name" value="SusD-like_3"/>
    <property type="match status" value="1"/>
</dbReference>
<feature type="domain" description="SusD-like N-terminal" evidence="8">
    <location>
        <begin position="31"/>
        <end position="231"/>
    </location>
</feature>
<feature type="domain" description="RagB/SusD" evidence="7">
    <location>
        <begin position="340"/>
        <end position="491"/>
    </location>
</feature>
<dbReference type="SUPFAM" id="SSF48452">
    <property type="entry name" value="TPR-like"/>
    <property type="match status" value="1"/>
</dbReference>
<keyword evidence="3 6" id="KW-0732">Signal</keyword>
<evidence type="ECO:0000259" key="7">
    <source>
        <dbReference type="Pfam" id="PF07980"/>
    </source>
</evidence>
<dbReference type="Gene3D" id="1.25.40.390">
    <property type="match status" value="1"/>
</dbReference>
<comment type="caution">
    <text evidence="9">The sequence shown here is derived from an EMBL/GenBank/DDBJ whole genome shotgun (WGS) entry which is preliminary data.</text>
</comment>
<proteinExistence type="inferred from homology"/>
<evidence type="ECO:0000313" key="9">
    <source>
        <dbReference type="EMBL" id="TPG65396.1"/>
    </source>
</evidence>
<dbReference type="Proteomes" id="UP000317646">
    <property type="component" value="Unassembled WGS sequence"/>
</dbReference>
<organism evidence="9 10">
    <name type="scientific">Hymenobacter nivis</name>
    <dbReference type="NCBI Taxonomy" id="1850093"/>
    <lineage>
        <taxon>Bacteria</taxon>
        <taxon>Pseudomonadati</taxon>
        <taxon>Bacteroidota</taxon>
        <taxon>Cytophagia</taxon>
        <taxon>Cytophagales</taxon>
        <taxon>Hymenobacteraceae</taxon>
        <taxon>Hymenobacter</taxon>
    </lineage>
</organism>
<dbReference type="EMBL" id="RCYZ01000005">
    <property type="protein sequence ID" value="TPG65396.1"/>
    <property type="molecule type" value="Genomic_DNA"/>
</dbReference>
<comment type="subcellular location">
    <subcellularLocation>
        <location evidence="1">Cell outer membrane</location>
    </subcellularLocation>
</comment>
<dbReference type="InterPro" id="IPR011990">
    <property type="entry name" value="TPR-like_helical_dom_sf"/>
</dbReference>
<evidence type="ECO:0000256" key="5">
    <source>
        <dbReference type="ARBA" id="ARBA00023237"/>
    </source>
</evidence>
<evidence type="ECO:0000259" key="8">
    <source>
        <dbReference type="Pfam" id="PF14322"/>
    </source>
</evidence>
<evidence type="ECO:0000256" key="4">
    <source>
        <dbReference type="ARBA" id="ARBA00023136"/>
    </source>
</evidence>
<evidence type="ECO:0000256" key="1">
    <source>
        <dbReference type="ARBA" id="ARBA00004442"/>
    </source>
</evidence>
<dbReference type="InterPro" id="IPR012944">
    <property type="entry name" value="SusD_RagB_dom"/>
</dbReference>
<evidence type="ECO:0000313" key="10">
    <source>
        <dbReference type="Proteomes" id="UP000317646"/>
    </source>
</evidence>
<dbReference type="Pfam" id="PF07980">
    <property type="entry name" value="SusD_RagB"/>
    <property type="match status" value="1"/>
</dbReference>
<dbReference type="OrthoDB" id="9792139at2"/>
<dbReference type="GO" id="GO:0009279">
    <property type="term" value="C:cell outer membrane"/>
    <property type="evidence" value="ECO:0007669"/>
    <property type="project" value="UniProtKB-SubCell"/>
</dbReference>
<accession>A0A502GWP3</accession>
<gene>
    <name evidence="9" type="ORF">EAH73_13040</name>
</gene>
<keyword evidence="10" id="KW-1185">Reference proteome</keyword>
<dbReference type="CDD" id="cd08977">
    <property type="entry name" value="SusD"/>
    <property type="match status" value="1"/>
</dbReference>
<dbReference type="RefSeq" id="WP_140467229.1">
    <property type="nucleotide sequence ID" value="NZ_RCYZ01000005.1"/>
</dbReference>
<feature type="chain" id="PRO_5021310876" evidence="6">
    <location>
        <begin position="26"/>
        <end position="491"/>
    </location>
</feature>
<dbReference type="AlphaFoldDB" id="A0A502GWP3"/>
<comment type="similarity">
    <text evidence="2">Belongs to the SusD family.</text>
</comment>
<keyword evidence="4" id="KW-0472">Membrane</keyword>
<dbReference type="PROSITE" id="PS51257">
    <property type="entry name" value="PROKAR_LIPOPROTEIN"/>
    <property type="match status" value="1"/>
</dbReference>
<evidence type="ECO:0000256" key="3">
    <source>
        <dbReference type="ARBA" id="ARBA00022729"/>
    </source>
</evidence>
<evidence type="ECO:0000256" key="2">
    <source>
        <dbReference type="ARBA" id="ARBA00006275"/>
    </source>
</evidence>
<feature type="signal peptide" evidence="6">
    <location>
        <begin position="1"/>
        <end position="25"/>
    </location>
</feature>
<protein>
    <submittedName>
        <fullName evidence="9">RagB/SusD family nutrient uptake outer membrane protein</fullName>
    </submittedName>
</protein>
<evidence type="ECO:0000256" key="6">
    <source>
        <dbReference type="SAM" id="SignalP"/>
    </source>
</evidence>
<sequence>MKKQVSFLFRRTAPALLGLGLLAGAASSCSKYLDVDPQGQPKVEQFFQTQADATLAINAVYGKLREWNLTAFNWLAVTTLTSDDAEKGSVAGDAEFLNEFVFFRFTSTAGAVEGYWTGQYQGINVCNQVIQNVPGISSMDATLKARYVAEAQFVRALQYFNLVRAFGDVPLSLKPAETPDELNPARAPKADVYAAIVSDLTAAAAVLPASYSAADQGRATKGAALALLSKVKMYQKNWADALSASDQVLALNYSLAPDFYKMFRIPGENGSESIFEIQSQTLVGNCGASNNQWAQVQGVRPQFGWGFFNPTADLENAFEAGDSRKLGTILLRGSTTPDGDKIDPQASNLRYNMKAYVPNSYPKDCGYGADQNIRVLRLGEVLLINAEAANELGQSAKALTAVNRIRVRAGLAPLASGLSQDALRQAIWKERRVELALEYGDRFFDLVRQGRAGTVLRAAGKSFVDGKNELMPIPLSQITLSGGKLTQNPGY</sequence>
<dbReference type="InterPro" id="IPR033985">
    <property type="entry name" value="SusD-like_N"/>
</dbReference>
<name>A0A502GWP3_9BACT</name>
<reference evidence="9 10" key="1">
    <citation type="journal article" date="2019" name="Environ. Microbiol.">
        <title>Species interactions and distinct microbial communities in high Arctic permafrost affected cryosols are associated with the CH4 and CO2 gas fluxes.</title>
        <authorList>
            <person name="Altshuler I."/>
            <person name="Hamel J."/>
            <person name="Turney S."/>
            <person name="Magnuson E."/>
            <person name="Levesque R."/>
            <person name="Greer C."/>
            <person name="Whyte L.G."/>
        </authorList>
    </citation>
    <scope>NUCLEOTIDE SEQUENCE [LARGE SCALE GENOMIC DNA]</scope>
    <source>
        <strain evidence="9 10">S9.2P</strain>
    </source>
</reference>
<keyword evidence="5" id="KW-0998">Cell outer membrane</keyword>